<feature type="transmembrane region" description="Helical" evidence="10">
    <location>
        <begin position="96"/>
        <end position="119"/>
    </location>
</feature>
<dbReference type="GO" id="GO:0015297">
    <property type="term" value="F:antiporter activity"/>
    <property type="evidence" value="ECO:0007669"/>
    <property type="project" value="InterPro"/>
</dbReference>
<dbReference type="GO" id="GO:0005886">
    <property type="term" value="C:plasma membrane"/>
    <property type="evidence" value="ECO:0007669"/>
    <property type="project" value="UniProtKB-SubCell"/>
</dbReference>
<comment type="subcellular location">
    <subcellularLocation>
        <location evidence="1">Cell membrane</location>
        <topology evidence="1">Multi-pass membrane protein</topology>
    </subcellularLocation>
</comment>
<dbReference type="RefSeq" id="WP_115154358.1">
    <property type="nucleotide sequence ID" value="NZ_DBFWLE010000019.1"/>
</dbReference>
<dbReference type="InterPro" id="IPR051327">
    <property type="entry name" value="MATE_MepA_subfamily"/>
</dbReference>
<dbReference type="PIRSF" id="PIRSF006603">
    <property type="entry name" value="DinF"/>
    <property type="match status" value="1"/>
</dbReference>
<evidence type="ECO:0000256" key="4">
    <source>
        <dbReference type="ARBA" id="ARBA00022448"/>
    </source>
</evidence>
<evidence type="ECO:0000313" key="12">
    <source>
        <dbReference type="Proteomes" id="UP000255283"/>
    </source>
</evidence>
<dbReference type="InterPro" id="IPR002528">
    <property type="entry name" value="MATE_fam"/>
</dbReference>
<evidence type="ECO:0000256" key="10">
    <source>
        <dbReference type="SAM" id="Phobius"/>
    </source>
</evidence>
<keyword evidence="5" id="KW-1003">Cell membrane</keyword>
<dbReference type="PANTHER" id="PTHR43823:SF3">
    <property type="entry name" value="MULTIDRUG EXPORT PROTEIN MEPA"/>
    <property type="match status" value="1"/>
</dbReference>
<evidence type="ECO:0000256" key="2">
    <source>
        <dbReference type="ARBA" id="ARBA00008417"/>
    </source>
</evidence>
<reference evidence="11 12" key="1">
    <citation type="submission" date="2018-06" db="EMBL/GenBank/DDBJ databases">
        <authorList>
            <consortium name="Pathogen Informatics"/>
            <person name="Doyle S."/>
        </authorList>
    </citation>
    <scope>NUCLEOTIDE SEQUENCE [LARGE SCALE GENOMIC DNA]</scope>
    <source>
        <strain evidence="11 12">NCTC13063</strain>
    </source>
</reference>
<dbReference type="GO" id="GO:0042910">
    <property type="term" value="F:xenobiotic transmembrane transporter activity"/>
    <property type="evidence" value="ECO:0007669"/>
    <property type="project" value="InterPro"/>
</dbReference>
<feature type="transmembrane region" description="Helical" evidence="10">
    <location>
        <begin position="428"/>
        <end position="445"/>
    </location>
</feature>
<sequence>MDNKKATLELGTKPVGKLLVQYATPAIVAMTAASLYNIVDSIFIGQGVGPLAISGLAITFPFMNLASAFGAAVGVGASTFISVKLGQKDYQTAENILGNTLTLNLIIGIGFTLLTLLFLSPILRFFGASDATLPYARDYMEIILAGNVFSHTYFGMNAVLRAASKPRQAMYATIFTVVMNTLLDYLFIMVFGWGIRGAAYATILAQMMALAWQMWLFSDKRQLLHLKRGIYGLRAELVKNIIGIGISPFAMNVCACVVVIFINQQLVHFGGDLDVGAYGISNRMGFMFVMLVMGINQGMQPIVGYNYGAQKLDRTMGVLKLGIVFATVIMTAGWLIAMLLPYYCARLFTTDATLIRLAIKAIRILMLVFPIIGYQMVVTNFFQSIGKVKISILPSLSRQLLLLLPLLAVLPEVFGIDGVWYAMPVSDFLSALLAAWVMAVYMRKFKKQHKALTYGRQEEHHH</sequence>
<keyword evidence="6 10" id="KW-0812">Transmembrane</keyword>
<dbReference type="InterPro" id="IPR045070">
    <property type="entry name" value="MATE_MepA-like"/>
</dbReference>
<organism evidence="11 12">
    <name type="scientific">Segatella buccae</name>
    <dbReference type="NCBI Taxonomy" id="28126"/>
    <lineage>
        <taxon>Bacteria</taxon>
        <taxon>Pseudomonadati</taxon>
        <taxon>Bacteroidota</taxon>
        <taxon>Bacteroidia</taxon>
        <taxon>Bacteroidales</taxon>
        <taxon>Prevotellaceae</taxon>
        <taxon>Segatella</taxon>
    </lineage>
</organism>
<keyword evidence="4" id="KW-0813">Transport</keyword>
<gene>
    <name evidence="11" type="primary">mepA_4</name>
    <name evidence="11" type="ORF">NCTC13063_02489</name>
</gene>
<feature type="transmembrane region" description="Helical" evidence="10">
    <location>
        <begin position="51"/>
        <end position="75"/>
    </location>
</feature>
<evidence type="ECO:0000256" key="3">
    <source>
        <dbReference type="ARBA" id="ARBA00022106"/>
    </source>
</evidence>
<dbReference type="PANTHER" id="PTHR43823">
    <property type="entry name" value="SPORULATION PROTEIN YKVU"/>
    <property type="match status" value="1"/>
</dbReference>
<evidence type="ECO:0000313" key="11">
    <source>
        <dbReference type="EMBL" id="SUB96718.1"/>
    </source>
</evidence>
<comment type="similarity">
    <text evidence="2">Belongs to the multi antimicrobial extrusion (MATE) (TC 2.A.66.1) family. MepA subfamily.</text>
</comment>
<dbReference type="NCBIfam" id="TIGR00797">
    <property type="entry name" value="matE"/>
    <property type="match status" value="1"/>
</dbReference>
<dbReference type="GO" id="GO:0046677">
    <property type="term" value="P:response to antibiotic"/>
    <property type="evidence" value="ECO:0007669"/>
    <property type="project" value="UniProtKB-KW"/>
</dbReference>
<dbReference type="CDD" id="cd13143">
    <property type="entry name" value="MATE_MepA_like"/>
    <property type="match status" value="1"/>
</dbReference>
<dbReference type="Pfam" id="PF01554">
    <property type="entry name" value="MatE"/>
    <property type="match status" value="2"/>
</dbReference>
<feature type="transmembrane region" description="Helical" evidence="10">
    <location>
        <begin position="20"/>
        <end position="39"/>
    </location>
</feature>
<feature type="transmembrane region" description="Helical" evidence="10">
    <location>
        <begin position="357"/>
        <end position="379"/>
    </location>
</feature>
<feature type="transmembrane region" description="Helical" evidence="10">
    <location>
        <begin position="275"/>
        <end position="296"/>
    </location>
</feature>
<dbReference type="Proteomes" id="UP000255283">
    <property type="component" value="Unassembled WGS sequence"/>
</dbReference>
<name>A0AAQ1UPI2_9BACT</name>
<dbReference type="EMBL" id="UGTJ01000002">
    <property type="protein sequence ID" value="SUB96718.1"/>
    <property type="molecule type" value="Genomic_DNA"/>
</dbReference>
<accession>A0AAQ1UPI2</accession>
<feature type="transmembrane region" description="Helical" evidence="10">
    <location>
        <begin position="237"/>
        <end position="263"/>
    </location>
</feature>
<feature type="transmembrane region" description="Helical" evidence="10">
    <location>
        <begin position="317"/>
        <end position="337"/>
    </location>
</feature>
<evidence type="ECO:0000256" key="6">
    <source>
        <dbReference type="ARBA" id="ARBA00022692"/>
    </source>
</evidence>
<comment type="caution">
    <text evidence="11">The sequence shown here is derived from an EMBL/GenBank/DDBJ whole genome shotgun (WGS) entry which is preliminary data.</text>
</comment>
<keyword evidence="8 10" id="KW-0472">Membrane</keyword>
<feature type="transmembrane region" description="Helical" evidence="10">
    <location>
        <begin position="139"/>
        <end position="160"/>
    </location>
</feature>
<protein>
    <recommendedName>
        <fullName evidence="3">Multidrug export protein MepA</fullName>
    </recommendedName>
</protein>
<evidence type="ECO:0000256" key="8">
    <source>
        <dbReference type="ARBA" id="ARBA00023136"/>
    </source>
</evidence>
<dbReference type="AlphaFoldDB" id="A0AAQ1UPI2"/>
<evidence type="ECO:0000256" key="9">
    <source>
        <dbReference type="ARBA" id="ARBA00023251"/>
    </source>
</evidence>
<keyword evidence="9" id="KW-0046">Antibiotic resistance</keyword>
<evidence type="ECO:0000256" key="1">
    <source>
        <dbReference type="ARBA" id="ARBA00004651"/>
    </source>
</evidence>
<feature type="transmembrane region" description="Helical" evidence="10">
    <location>
        <begin position="172"/>
        <end position="193"/>
    </location>
</feature>
<keyword evidence="7 10" id="KW-1133">Transmembrane helix</keyword>
<proteinExistence type="inferred from homology"/>
<evidence type="ECO:0000256" key="7">
    <source>
        <dbReference type="ARBA" id="ARBA00022989"/>
    </source>
</evidence>
<dbReference type="InterPro" id="IPR048279">
    <property type="entry name" value="MdtK-like"/>
</dbReference>
<evidence type="ECO:0000256" key="5">
    <source>
        <dbReference type="ARBA" id="ARBA00022475"/>
    </source>
</evidence>